<dbReference type="AlphaFoldDB" id="A0A2S9J4U2"/>
<accession>A0A2S9J4U2</accession>
<gene>
    <name evidence="2" type="ORF">C5745_07755</name>
</gene>
<protein>
    <submittedName>
        <fullName evidence="2">Uncharacterized protein</fullName>
    </submittedName>
</protein>
<feature type="compositionally biased region" description="Basic and acidic residues" evidence="1">
    <location>
        <begin position="21"/>
        <end position="51"/>
    </location>
</feature>
<feature type="compositionally biased region" description="Polar residues" evidence="1">
    <location>
        <begin position="59"/>
        <end position="81"/>
    </location>
</feature>
<proteinExistence type="predicted"/>
<comment type="caution">
    <text evidence="2">The sequence shown here is derived from an EMBL/GenBank/DDBJ whole genome shotgun (WGS) entry which is preliminary data.</text>
</comment>
<dbReference type="Proteomes" id="UP000239711">
    <property type="component" value="Unassembled WGS sequence"/>
</dbReference>
<dbReference type="RefSeq" id="WP_105716428.1">
    <property type="nucleotide sequence ID" value="NZ_PVBQ01000005.1"/>
</dbReference>
<evidence type="ECO:0000313" key="2">
    <source>
        <dbReference type="EMBL" id="PRD47801.1"/>
    </source>
</evidence>
<evidence type="ECO:0000256" key="1">
    <source>
        <dbReference type="SAM" id="MobiDB-lite"/>
    </source>
</evidence>
<name>A0A2S9J4U2_9SPHI</name>
<keyword evidence="3" id="KW-1185">Reference proteome</keyword>
<sequence length="81" mass="9379">MQKQRLQVIVLFAEGISFPAIKEDAMKDPDKNAPGRDEDQNQEDNERREQEEKIDEQLEQTFPASDPPSYSQPQNDTENDD</sequence>
<dbReference type="OrthoDB" id="5959320at2"/>
<feature type="region of interest" description="Disordered" evidence="1">
    <location>
        <begin position="15"/>
        <end position="81"/>
    </location>
</feature>
<evidence type="ECO:0000313" key="3">
    <source>
        <dbReference type="Proteomes" id="UP000239711"/>
    </source>
</evidence>
<reference evidence="2 3" key="1">
    <citation type="submission" date="2018-02" db="EMBL/GenBank/DDBJ databases">
        <title>The draft genome of Sphingobacterium sp. 5JN-11.</title>
        <authorList>
            <person name="Liu L."/>
            <person name="Li L."/>
            <person name="Liang L."/>
            <person name="Zhang X."/>
            <person name="Wang T."/>
        </authorList>
    </citation>
    <scope>NUCLEOTIDE SEQUENCE [LARGE SCALE GENOMIC DNA]</scope>
    <source>
        <strain evidence="2 3">5JN-11</strain>
    </source>
</reference>
<organism evidence="2 3">
    <name type="scientific">Sphingobacterium haloxyli</name>
    <dbReference type="NCBI Taxonomy" id="2100533"/>
    <lineage>
        <taxon>Bacteria</taxon>
        <taxon>Pseudomonadati</taxon>
        <taxon>Bacteroidota</taxon>
        <taxon>Sphingobacteriia</taxon>
        <taxon>Sphingobacteriales</taxon>
        <taxon>Sphingobacteriaceae</taxon>
        <taxon>Sphingobacterium</taxon>
    </lineage>
</organism>
<dbReference type="EMBL" id="PVBQ01000005">
    <property type="protein sequence ID" value="PRD47801.1"/>
    <property type="molecule type" value="Genomic_DNA"/>
</dbReference>